<gene>
    <name evidence="1" type="ORF">PIB30_044848</name>
</gene>
<name>A0ABU6YDD2_9FABA</name>
<sequence length="235" mass="26496">MLIFDPDEHKTAIPGPFHRAFRREFGLEVEFFDNYGNKFPVIVKKKSSNSGTFCSGIKSIILHYEIKQCAVLKGTYVGPNRVSFSLLKHDMNPIHPPKRSRTLHDLCISDMECVNRLQINLTSHRGILHGHATRRRGRFDMPDQTLGSLMGVDILGCMNSDNHKILSQFSSMLNYSNGTLPPSTTMKNLVPAKIETILRSNGRSLRDFPDMLFPDKIALADIPSTSFEGILDFDT</sequence>
<comment type="caution">
    <text evidence="1">The sequence shown here is derived from an EMBL/GenBank/DDBJ whole genome shotgun (WGS) entry which is preliminary data.</text>
</comment>
<reference evidence="1 2" key="1">
    <citation type="journal article" date="2023" name="Plants (Basel)">
        <title>Bridging the Gap: Combining Genomics and Transcriptomics Approaches to Understand Stylosanthes scabra, an Orphan Legume from the Brazilian Caatinga.</title>
        <authorList>
            <person name="Ferreira-Neto J.R.C."/>
            <person name="da Silva M.D."/>
            <person name="Binneck E."/>
            <person name="de Melo N.F."/>
            <person name="da Silva R.H."/>
            <person name="de Melo A.L.T.M."/>
            <person name="Pandolfi V."/>
            <person name="Bustamante F.O."/>
            <person name="Brasileiro-Vidal A.C."/>
            <person name="Benko-Iseppon A.M."/>
        </authorList>
    </citation>
    <scope>NUCLEOTIDE SEQUENCE [LARGE SCALE GENOMIC DNA]</scope>
    <source>
        <tissue evidence="1">Leaves</tissue>
    </source>
</reference>
<protein>
    <submittedName>
        <fullName evidence="1">Uncharacterized protein</fullName>
    </submittedName>
</protein>
<evidence type="ECO:0000313" key="1">
    <source>
        <dbReference type="EMBL" id="MED6208420.1"/>
    </source>
</evidence>
<dbReference type="EMBL" id="JASCZI010241925">
    <property type="protein sequence ID" value="MED6208420.1"/>
    <property type="molecule type" value="Genomic_DNA"/>
</dbReference>
<evidence type="ECO:0000313" key="2">
    <source>
        <dbReference type="Proteomes" id="UP001341840"/>
    </source>
</evidence>
<accession>A0ABU6YDD2</accession>
<proteinExistence type="predicted"/>
<dbReference type="Proteomes" id="UP001341840">
    <property type="component" value="Unassembled WGS sequence"/>
</dbReference>
<keyword evidence="2" id="KW-1185">Reference proteome</keyword>
<organism evidence="1 2">
    <name type="scientific">Stylosanthes scabra</name>
    <dbReference type="NCBI Taxonomy" id="79078"/>
    <lineage>
        <taxon>Eukaryota</taxon>
        <taxon>Viridiplantae</taxon>
        <taxon>Streptophyta</taxon>
        <taxon>Embryophyta</taxon>
        <taxon>Tracheophyta</taxon>
        <taxon>Spermatophyta</taxon>
        <taxon>Magnoliopsida</taxon>
        <taxon>eudicotyledons</taxon>
        <taxon>Gunneridae</taxon>
        <taxon>Pentapetalae</taxon>
        <taxon>rosids</taxon>
        <taxon>fabids</taxon>
        <taxon>Fabales</taxon>
        <taxon>Fabaceae</taxon>
        <taxon>Papilionoideae</taxon>
        <taxon>50 kb inversion clade</taxon>
        <taxon>dalbergioids sensu lato</taxon>
        <taxon>Dalbergieae</taxon>
        <taxon>Pterocarpus clade</taxon>
        <taxon>Stylosanthes</taxon>
    </lineage>
</organism>